<feature type="region of interest" description="Disordered" evidence="2">
    <location>
        <begin position="23"/>
        <end position="59"/>
    </location>
</feature>
<evidence type="ECO:0000256" key="3">
    <source>
        <dbReference type="SAM" id="SignalP"/>
    </source>
</evidence>
<dbReference type="Gene3D" id="3.40.190.10">
    <property type="entry name" value="Periplasmic binding protein-like II"/>
    <property type="match status" value="2"/>
</dbReference>
<dbReference type="SUPFAM" id="SSF53850">
    <property type="entry name" value="Periplasmic binding protein-like II"/>
    <property type="match status" value="1"/>
</dbReference>
<dbReference type="SMART" id="SM00062">
    <property type="entry name" value="PBPb"/>
    <property type="match status" value="1"/>
</dbReference>
<accession>A0A9D1JUG6</accession>
<evidence type="ECO:0000259" key="4">
    <source>
        <dbReference type="SMART" id="SM00062"/>
    </source>
</evidence>
<protein>
    <submittedName>
        <fullName evidence="5">Transporter substrate-binding domain-containing protein</fullName>
    </submittedName>
</protein>
<dbReference type="EMBL" id="DVJJ01000117">
    <property type="protein sequence ID" value="HIS65229.1"/>
    <property type="molecule type" value="Genomic_DNA"/>
</dbReference>
<evidence type="ECO:0000313" key="6">
    <source>
        <dbReference type="Proteomes" id="UP000886741"/>
    </source>
</evidence>
<evidence type="ECO:0000256" key="1">
    <source>
        <dbReference type="ARBA" id="ARBA00022729"/>
    </source>
</evidence>
<evidence type="ECO:0000313" key="5">
    <source>
        <dbReference type="EMBL" id="HIS65229.1"/>
    </source>
</evidence>
<sequence>MKKLLALLLALMMVLSLGACGSKDTQAPAADDSTAETGNTGDTAESTDTTAGDDAAAGETGDAAASDLQYIKDKGTLVVGMTNFAPMDYKEEGSDEWIGFDADMAKKFAESLGVEVQFQEITWDYKIMELDNKSIDCVWNGMTLTDDVTSAMSTSEPYCLNAQVLVTKADKAADFKDLTSLEGYTVAVESGSAGEAAAQALGAATVPVQAQSNALMEVAAGTSDAAVIDLLMAGAMVGEGTSYADLTYSLNLNEAQGLESEEYGVGFRKGSDVTEAFNTFWAEQVSNGTVLEVATTYGLQESVILE</sequence>
<feature type="chain" id="PRO_5039292003" evidence="3">
    <location>
        <begin position="20"/>
        <end position="306"/>
    </location>
</feature>
<gene>
    <name evidence="5" type="ORF">IAA83_07665</name>
</gene>
<organism evidence="5 6">
    <name type="scientific">Candidatus Avoscillospira avistercoris</name>
    <dbReference type="NCBI Taxonomy" id="2840707"/>
    <lineage>
        <taxon>Bacteria</taxon>
        <taxon>Bacillati</taxon>
        <taxon>Bacillota</taxon>
        <taxon>Clostridia</taxon>
        <taxon>Eubacteriales</taxon>
        <taxon>Oscillospiraceae</taxon>
        <taxon>Oscillospiraceae incertae sedis</taxon>
        <taxon>Candidatus Avoscillospira</taxon>
    </lineage>
</organism>
<keyword evidence="1 3" id="KW-0732">Signal</keyword>
<name>A0A9D1JUG6_9FIRM</name>
<reference evidence="5" key="2">
    <citation type="journal article" date="2021" name="PeerJ">
        <title>Extensive microbial diversity within the chicken gut microbiome revealed by metagenomics and culture.</title>
        <authorList>
            <person name="Gilroy R."/>
            <person name="Ravi A."/>
            <person name="Getino M."/>
            <person name="Pursley I."/>
            <person name="Horton D.L."/>
            <person name="Alikhan N.F."/>
            <person name="Baker D."/>
            <person name="Gharbi K."/>
            <person name="Hall N."/>
            <person name="Watson M."/>
            <person name="Adriaenssens E.M."/>
            <person name="Foster-Nyarko E."/>
            <person name="Jarju S."/>
            <person name="Secka A."/>
            <person name="Antonio M."/>
            <person name="Oren A."/>
            <person name="Chaudhuri R.R."/>
            <person name="La Ragione R."/>
            <person name="Hildebrand F."/>
            <person name="Pallen M.J."/>
        </authorList>
    </citation>
    <scope>NUCLEOTIDE SEQUENCE</scope>
    <source>
        <strain evidence="5">ChiBcec16-1751</strain>
    </source>
</reference>
<dbReference type="PANTHER" id="PTHR35936:SF34">
    <property type="entry name" value="ABC TRANSPORTER EXTRACELLULAR-BINDING PROTEIN YCKB-RELATED"/>
    <property type="match status" value="1"/>
</dbReference>
<dbReference type="PROSITE" id="PS51257">
    <property type="entry name" value="PROKAR_LIPOPROTEIN"/>
    <property type="match status" value="1"/>
</dbReference>
<dbReference type="PANTHER" id="PTHR35936">
    <property type="entry name" value="MEMBRANE-BOUND LYTIC MUREIN TRANSGLYCOSYLASE F"/>
    <property type="match status" value="1"/>
</dbReference>
<comment type="caution">
    <text evidence="5">The sequence shown here is derived from an EMBL/GenBank/DDBJ whole genome shotgun (WGS) entry which is preliminary data.</text>
</comment>
<feature type="compositionally biased region" description="Low complexity" evidence="2">
    <location>
        <begin position="40"/>
        <end position="59"/>
    </location>
</feature>
<proteinExistence type="predicted"/>
<reference evidence="5" key="1">
    <citation type="submission" date="2020-10" db="EMBL/GenBank/DDBJ databases">
        <authorList>
            <person name="Gilroy R."/>
        </authorList>
    </citation>
    <scope>NUCLEOTIDE SEQUENCE</scope>
    <source>
        <strain evidence="5">ChiBcec16-1751</strain>
    </source>
</reference>
<dbReference type="Proteomes" id="UP000886741">
    <property type="component" value="Unassembled WGS sequence"/>
</dbReference>
<dbReference type="AlphaFoldDB" id="A0A9D1JUG6"/>
<evidence type="ECO:0000256" key="2">
    <source>
        <dbReference type="SAM" id="MobiDB-lite"/>
    </source>
</evidence>
<dbReference type="InterPro" id="IPR001638">
    <property type="entry name" value="Solute-binding_3/MltF_N"/>
</dbReference>
<dbReference type="Pfam" id="PF00497">
    <property type="entry name" value="SBP_bac_3"/>
    <property type="match status" value="1"/>
</dbReference>
<feature type="domain" description="Solute-binding protein family 3/N-terminal" evidence="4">
    <location>
        <begin position="76"/>
        <end position="301"/>
    </location>
</feature>
<feature type="signal peptide" evidence="3">
    <location>
        <begin position="1"/>
        <end position="19"/>
    </location>
</feature>